<feature type="region of interest" description="Disordered" evidence="1">
    <location>
        <begin position="657"/>
        <end position="765"/>
    </location>
</feature>
<dbReference type="InterPro" id="IPR028030">
    <property type="entry name" value="DUF4592"/>
</dbReference>
<feature type="region of interest" description="Disordered" evidence="1">
    <location>
        <begin position="491"/>
        <end position="528"/>
    </location>
</feature>
<feature type="compositionally biased region" description="Low complexity" evidence="1">
    <location>
        <begin position="681"/>
        <end position="694"/>
    </location>
</feature>
<feature type="compositionally biased region" description="Basic and acidic residues" evidence="1">
    <location>
        <begin position="880"/>
        <end position="889"/>
    </location>
</feature>
<dbReference type="Proteomes" id="UP000694397">
    <property type="component" value="Chromosome 9"/>
</dbReference>
<feature type="compositionally biased region" description="Polar residues" evidence="1">
    <location>
        <begin position="909"/>
        <end position="919"/>
    </location>
</feature>
<feature type="compositionally biased region" description="Polar residues" evidence="1">
    <location>
        <begin position="14"/>
        <end position="29"/>
    </location>
</feature>
<reference evidence="3 4" key="1">
    <citation type="submission" date="2019-04" db="EMBL/GenBank/DDBJ databases">
        <authorList>
            <consortium name="Wellcome Sanger Institute Data Sharing"/>
        </authorList>
    </citation>
    <scope>NUCLEOTIDE SEQUENCE [LARGE SCALE GENOMIC DNA]</scope>
</reference>
<keyword evidence="4" id="KW-1185">Reference proteome</keyword>
<feature type="compositionally biased region" description="Basic and acidic residues" evidence="1">
    <location>
        <begin position="896"/>
        <end position="908"/>
    </location>
</feature>
<feature type="region of interest" description="Disordered" evidence="1">
    <location>
        <begin position="141"/>
        <end position="193"/>
    </location>
</feature>
<proteinExistence type="predicted"/>
<gene>
    <name evidence="3" type="primary">CRACD</name>
</gene>
<dbReference type="AlphaFoldDB" id="A0A8C9WJ84"/>
<feature type="compositionally biased region" description="Basic and acidic residues" evidence="1">
    <location>
        <begin position="921"/>
        <end position="930"/>
    </location>
</feature>
<evidence type="ECO:0000259" key="2">
    <source>
        <dbReference type="Pfam" id="PF15262"/>
    </source>
</evidence>
<sequence length="1005" mass="111500">KSDDADDTEGAVQSGFQAEPQSGLHSGSMRTPVKSPRSKRAPPAAGTIESVNLDSVPLLFSCLDSSAARHKLSVKPKNQRLSHKHRRFTQVRISGSDVTNHGAVTVPSIFSHFGLSILKKNRWEETCGSLFLQDTQNMCPTEGLQEESEAQSPAHTISNRSRAEGEAPSWSEDEHLSTFPEKSNKPKLQAETSSLDVDWRCVEQQETRRELESEGNIQNAEEEMKQKQRKGEELKVHETEERKRGEEKKVTLREEEETKRRKDEDGGEEQSRNEELRQQEMLTELQHLKGERLRTEEESRRKKKEEKRLHELEEQRVQRDREEEQQRQAEKKRMEEEEERQQQEQDKQLEEAEEQKCPSEVSPVEKARHCSEEGTQPKEWKRKAEELRWKEMEERQRPFTFKVSSGEKQILFQRVNLSPVTPSSQQGSSNESKLSKSPPVGSTESPTLPSSLFVPHTAILVTGAQLCGAAVNLDQIKDPACKSLLGLTEDKKAMGLPLNKGPGKNSPERKSTKTKSLNESSADQSSSAVLAEWATIRSKIFKRAENGSVEDKDTRHLNQPLSEDLSRKPVSVSHSNLRKTVSANAKFSITPARQKFPDSSKASEALNHIEKDGGNTKSSSPDTGSPPPVSPGEKSQSRVSKTVRILDRTEGCVFAKDLPSFLVPSPPHVSPRIRSQSEALSPADSDSSSDSKGQSSEDKASPFGIKLRRTNYSLRFRNDQPVEKRKKRYSAGDSFDGIPAPLTSIDADSDTSVLSDKSSPSSPLRNVLGAAVGRLSHVAVGCDSDRLLSRPMHHKPLVAPKPGSGTPPSSSQSPDDSAAPDSGKPSGDSEGGSGVPPTLFTVEVVQKPFLQSRHSLDSGAPEKEAGPLWITLALQKQKGFREQQQSREEHRHKREVRLAEKQSRERNDSSGMSSASTQKAPEGDRDKVDNPLSLFERREHLRKANTLPGSVTVEIADVATSAPPAKDSVKRFPSTEPVQVSTEPAWLALAKRKAKAWSDCPQIIK</sequence>
<feature type="compositionally biased region" description="Polar residues" evidence="1">
    <location>
        <begin position="514"/>
        <end position="528"/>
    </location>
</feature>
<feature type="compositionally biased region" description="Basic and acidic residues" evidence="1">
    <location>
        <begin position="542"/>
        <end position="556"/>
    </location>
</feature>
<feature type="region of interest" description="Disordered" evidence="1">
    <location>
        <begin position="880"/>
        <end position="930"/>
    </location>
</feature>
<evidence type="ECO:0000313" key="3">
    <source>
        <dbReference type="Ensembl" id="ENSSFOP00015074114.1"/>
    </source>
</evidence>
<dbReference type="PANTHER" id="PTHR47574">
    <property type="entry name" value="CANCER-RELATED REGULATOR OF ACTIN DYNAMICS"/>
    <property type="match status" value="1"/>
</dbReference>
<dbReference type="PANTHER" id="PTHR47574:SF3">
    <property type="entry name" value="CAPPING PROTEIN-INHIBITING REGULATOR OF ACTIN DYNAMICS"/>
    <property type="match status" value="1"/>
</dbReference>
<dbReference type="GeneTree" id="ENSGT00940000161471"/>
<dbReference type="OrthoDB" id="9905722at2759"/>
<dbReference type="GO" id="GO:2000813">
    <property type="term" value="P:negative regulation of barbed-end actin filament capping"/>
    <property type="evidence" value="ECO:0007669"/>
    <property type="project" value="TreeGrafter"/>
</dbReference>
<feature type="compositionally biased region" description="Basic and acidic residues" evidence="1">
    <location>
        <begin position="286"/>
        <end position="382"/>
    </location>
</feature>
<dbReference type="InterPro" id="IPR052853">
    <property type="entry name" value="Actin_dynamics_regulator"/>
</dbReference>
<reference evidence="3" key="2">
    <citation type="submission" date="2025-08" db="UniProtKB">
        <authorList>
            <consortium name="Ensembl"/>
        </authorList>
    </citation>
    <scope>IDENTIFICATION</scope>
</reference>
<feature type="compositionally biased region" description="Low complexity" evidence="1">
    <location>
        <begin position="800"/>
        <end position="826"/>
    </location>
</feature>
<dbReference type="GO" id="GO:0030277">
    <property type="term" value="P:maintenance of gastrointestinal epithelium"/>
    <property type="evidence" value="ECO:0007669"/>
    <property type="project" value="TreeGrafter"/>
</dbReference>
<feature type="compositionally biased region" description="Polar residues" evidence="1">
    <location>
        <begin position="150"/>
        <end position="160"/>
    </location>
</feature>
<feature type="compositionally biased region" description="Polar residues" evidence="1">
    <location>
        <begin position="415"/>
        <end position="432"/>
    </location>
</feature>
<feature type="region of interest" description="Disordered" evidence="1">
    <location>
        <begin position="414"/>
        <end position="449"/>
    </location>
</feature>
<feature type="compositionally biased region" description="Polar residues" evidence="1">
    <location>
        <begin position="440"/>
        <end position="449"/>
    </location>
</feature>
<protein>
    <submittedName>
        <fullName evidence="3">Capping protein inhibiting regulator of actin dynamics</fullName>
    </submittedName>
</protein>
<evidence type="ECO:0000313" key="4">
    <source>
        <dbReference type="Proteomes" id="UP000694397"/>
    </source>
</evidence>
<evidence type="ECO:0000256" key="1">
    <source>
        <dbReference type="SAM" id="MobiDB-lite"/>
    </source>
</evidence>
<accession>A0A8C9WJ84</accession>
<name>A0A8C9WJ84_SCLFO</name>
<feature type="region of interest" description="Disordered" evidence="1">
    <location>
        <begin position="786"/>
        <end position="840"/>
    </location>
</feature>
<feature type="compositionally biased region" description="Low complexity" evidence="1">
    <location>
        <begin position="750"/>
        <end position="762"/>
    </location>
</feature>
<dbReference type="Ensembl" id="ENSSFOT00015076389.1">
    <property type="protein sequence ID" value="ENSSFOP00015074114.1"/>
    <property type="gene ID" value="ENSSFOG00015031825.1"/>
</dbReference>
<feature type="region of interest" description="Disordered" evidence="1">
    <location>
        <begin position="542"/>
        <end position="642"/>
    </location>
</feature>
<feature type="domain" description="DUF4592" evidence="2">
    <location>
        <begin position="21"/>
        <end position="84"/>
    </location>
</feature>
<dbReference type="Pfam" id="PF15262">
    <property type="entry name" value="DUF4592"/>
    <property type="match status" value="1"/>
</dbReference>
<feature type="region of interest" description="Disordered" evidence="1">
    <location>
        <begin position="1"/>
        <end position="46"/>
    </location>
</feature>
<feature type="compositionally biased region" description="Polar residues" evidence="1">
    <location>
        <begin position="572"/>
        <end position="587"/>
    </location>
</feature>
<reference evidence="3" key="3">
    <citation type="submission" date="2025-09" db="UniProtKB">
        <authorList>
            <consortium name="Ensembl"/>
        </authorList>
    </citation>
    <scope>IDENTIFICATION</scope>
</reference>
<organism evidence="3 4">
    <name type="scientific">Scleropages formosus</name>
    <name type="common">Asian bonytongue</name>
    <name type="synonym">Osteoglossum formosum</name>
    <dbReference type="NCBI Taxonomy" id="113540"/>
    <lineage>
        <taxon>Eukaryota</taxon>
        <taxon>Metazoa</taxon>
        <taxon>Chordata</taxon>
        <taxon>Craniata</taxon>
        <taxon>Vertebrata</taxon>
        <taxon>Euteleostomi</taxon>
        <taxon>Actinopterygii</taxon>
        <taxon>Neopterygii</taxon>
        <taxon>Teleostei</taxon>
        <taxon>Osteoglossocephala</taxon>
        <taxon>Osteoglossomorpha</taxon>
        <taxon>Osteoglossiformes</taxon>
        <taxon>Osteoglossidae</taxon>
        <taxon>Scleropages</taxon>
    </lineage>
</organism>
<feature type="compositionally biased region" description="Basic and acidic residues" evidence="1">
    <location>
        <begin position="222"/>
        <end position="278"/>
    </location>
</feature>
<feature type="region of interest" description="Disordered" evidence="1">
    <location>
        <begin position="208"/>
        <end position="382"/>
    </location>
</feature>